<evidence type="ECO:0000313" key="5">
    <source>
        <dbReference type="EMBL" id="EEQ94262.1"/>
    </source>
</evidence>
<name>C4WPR9_9HYPH</name>
<protein>
    <submittedName>
        <fullName evidence="5">Uxu operon regulator</fullName>
    </submittedName>
</protein>
<dbReference type="PROSITE" id="PS50949">
    <property type="entry name" value="HTH_GNTR"/>
    <property type="match status" value="1"/>
</dbReference>
<evidence type="ECO:0000256" key="2">
    <source>
        <dbReference type="ARBA" id="ARBA00023125"/>
    </source>
</evidence>
<organism evidence="5 6">
    <name type="scientific">Brucella intermedia LMG 3301</name>
    <dbReference type="NCBI Taxonomy" id="641118"/>
    <lineage>
        <taxon>Bacteria</taxon>
        <taxon>Pseudomonadati</taxon>
        <taxon>Pseudomonadota</taxon>
        <taxon>Alphaproteobacteria</taxon>
        <taxon>Hyphomicrobiales</taxon>
        <taxon>Brucellaceae</taxon>
        <taxon>Brucella/Ochrobactrum group</taxon>
        <taxon>Brucella</taxon>
    </lineage>
</organism>
<dbReference type="PRINTS" id="PR00035">
    <property type="entry name" value="HTHGNTR"/>
</dbReference>
<evidence type="ECO:0000259" key="4">
    <source>
        <dbReference type="PROSITE" id="PS50949"/>
    </source>
</evidence>
<dbReference type="SMART" id="SM00895">
    <property type="entry name" value="FCD"/>
    <property type="match status" value="1"/>
</dbReference>
<gene>
    <name evidence="5" type="ORF">OINT_2001486</name>
</gene>
<keyword evidence="1" id="KW-0805">Transcription regulation</keyword>
<dbReference type="GO" id="GO:0003677">
    <property type="term" value="F:DNA binding"/>
    <property type="evidence" value="ECO:0007669"/>
    <property type="project" value="UniProtKB-KW"/>
</dbReference>
<dbReference type="PANTHER" id="PTHR43537:SF24">
    <property type="entry name" value="GLUCONATE OPERON TRANSCRIPTIONAL REPRESSOR"/>
    <property type="match status" value="1"/>
</dbReference>
<accession>C4WPR9</accession>
<dbReference type="GO" id="GO:0003700">
    <property type="term" value="F:DNA-binding transcription factor activity"/>
    <property type="evidence" value="ECO:0007669"/>
    <property type="project" value="InterPro"/>
</dbReference>
<evidence type="ECO:0000256" key="1">
    <source>
        <dbReference type="ARBA" id="ARBA00023015"/>
    </source>
</evidence>
<sequence>MFCIIRIATRLKHNQGKFAVTNKDKDTSRSTGNLVAKVSEQLRRSIQSGEITPGTKLPSEARLTESFGVSRTVIREAIAALRADRLVEARQGAGVFVLEPQPPETVPFQNLDYERVSSVIELLELRTGVEVEAAGLAALRRSPQQEEAIINCHRQVLACLESGQSTSEADFALHLAIADAANNPRFREFLAMIGSGVIPRAALQSGADTSPGDYIAHLHREHAQIIEAIFNGDENGARDAMRRHLKGSQTRYRAILQRAP</sequence>
<dbReference type="Pfam" id="PF07729">
    <property type="entry name" value="FCD"/>
    <property type="match status" value="1"/>
</dbReference>
<dbReference type="CDD" id="cd07377">
    <property type="entry name" value="WHTH_GntR"/>
    <property type="match status" value="1"/>
</dbReference>
<dbReference type="InterPro" id="IPR011711">
    <property type="entry name" value="GntR_C"/>
</dbReference>
<dbReference type="AlphaFoldDB" id="C4WPR9"/>
<dbReference type="Gene3D" id="1.20.120.530">
    <property type="entry name" value="GntR ligand-binding domain-like"/>
    <property type="match status" value="1"/>
</dbReference>
<dbReference type="SUPFAM" id="SSF46785">
    <property type="entry name" value="Winged helix' DNA-binding domain"/>
    <property type="match status" value="1"/>
</dbReference>
<reference evidence="5 6" key="1">
    <citation type="submission" date="2009-05" db="EMBL/GenBank/DDBJ databases">
        <authorList>
            <person name="Setubal J.C."/>
            <person name="Boyle S."/>
            <person name="Crasta O.R."/>
            <person name="Gillespie J.J."/>
            <person name="Kenyon R.W."/>
            <person name="Lu J."/>
            <person name="Mane S."/>
            <person name="Nagrani S."/>
            <person name="Shallom J.M."/>
            <person name="Shallom S."/>
            <person name="Shukla M."/>
            <person name="Snyder E.E."/>
            <person name="Sobral B.W."/>
            <person name="Wattam A.R."/>
            <person name="Will R."/>
            <person name="Williams K."/>
            <person name="Yoo H."/>
            <person name="Munk C."/>
            <person name="Tapia R."/>
            <person name="Green L."/>
            <person name="Rogers Y."/>
            <person name="Detter J.C."/>
            <person name="Bruce D."/>
            <person name="Brettin T.S."/>
            <person name="Tsolis R."/>
        </authorList>
    </citation>
    <scope>NUCLEOTIDE SEQUENCE [LARGE SCALE GENOMIC DNA]</scope>
    <source>
        <strain evidence="5 6">LMG 3301</strain>
    </source>
</reference>
<evidence type="ECO:0000256" key="3">
    <source>
        <dbReference type="ARBA" id="ARBA00023163"/>
    </source>
</evidence>
<dbReference type="Proteomes" id="UP000004386">
    <property type="component" value="Unassembled WGS sequence"/>
</dbReference>
<dbReference type="InterPro" id="IPR036388">
    <property type="entry name" value="WH-like_DNA-bd_sf"/>
</dbReference>
<evidence type="ECO:0000313" key="6">
    <source>
        <dbReference type="Proteomes" id="UP000004386"/>
    </source>
</evidence>
<dbReference type="Gene3D" id="1.10.10.10">
    <property type="entry name" value="Winged helix-like DNA-binding domain superfamily/Winged helix DNA-binding domain"/>
    <property type="match status" value="1"/>
</dbReference>
<dbReference type="HOGENOM" id="CLU_017584_9_1_5"/>
<dbReference type="SMART" id="SM00345">
    <property type="entry name" value="HTH_GNTR"/>
    <property type="match status" value="1"/>
</dbReference>
<dbReference type="InterPro" id="IPR036390">
    <property type="entry name" value="WH_DNA-bd_sf"/>
</dbReference>
<dbReference type="InterPro" id="IPR000524">
    <property type="entry name" value="Tscrpt_reg_HTH_GntR"/>
</dbReference>
<dbReference type="EMBL" id="ACQA01000002">
    <property type="protein sequence ID" value="EEQ94262.1"/>
    <property type="molecule type" value="Genomic_DNA"/>
</dbReference>
<dbReference type="Pfam" id="PF00392">
    <property type="entry name" value="GntR"/>
    <property type="match status" value="1"/>
</dbReference>
<dbReference type="PANTHER" id="PTHR43537">
    <property type="entry name" value="TRANSCRIPTIONAL REGULATOR, GNTR FAMILY"/>
    <property type="match status" value="1"/>
</dbReference>
<keyword evidence="3" id="KW-0804">Transcription</keyword>
<comment type="caution">
    <text evidence="5">The sequence shown here is derived from an EMBL/GenBank/DDBJ whole genome shotgun (WGS) entry which is preliminary data.</text>
</comment>
<dbReference type="InterPro" id="IPR008920">
    <property type="entry name" value="TF_FadR/GntR_C"/>
</dbReference>
<dbReference type="SUPFAM" id="SSF48008">
    <property type="entry name" value="GntR ligand-binding domain-like"/>
    <property type="match status" value="1"/>
</dbReference>
<feature type="domain" description="HTH gntR-type" evidence="4">
    <location>
        <begin position="32"/>
        <end position="100"/>
    </location>
</feature>
<keyword evidence="2" id="KW-0238">DNA-binding</keyword>
<proteinExistence type="predicted"/>